<feature type="transmembrane region" description="Helical" evidence="10">
    <location>
        <begin position="51"/>
        <end position="81"/>
    </location>
</feature>
<accession>A0ABV4WGV6</accession>
<keyword evidence="3" id="KW-0808">Transferase</keyword>
<evidence type="ECO:0000256" key="8">
    <source>
        <dbReference type="ARBA" id="ARBA00023209"/>
    </source>
</evidence>
<evidence type="ECO:0000256" key="9">
    <source>
        <dbReference type="ARBA" id="ARBA00023264"/>
    </source>
</evidence>
<gene>
    <name evidence="13" type="ORF">ACE1CA_07220</name>
</gene>
<keyword evidence="7 10" id="KW-0472">Membrane</keyword>
<feature type="domain" description="Pyruvate phosphate dikinase AMP/ATP-binding" evidence="12">
    <location>
        <begin position="285"/>
        <end position="475"/>
    </location>
</feature>
<dbReference type="Pfam" id="PF00391">
    <property type="entry name" value="PEP-utilizers"/>
    <property type="match status" value="1"/>
</dbReference>
<dbReference type="SUPFAM" id="SSF52009">
    <property type="entry name" value="Phosphohistidine domain"/>
    <property type="match status" value="1"/>
</dbReference>
<dbReference type="SUPFAM" id="SSF56059">
    <property type="entry name" value="Glutathione synthetase ATP-binding domain-like"/>
    <property type="match status" value="1"/>
</dbReference>
<dbReference type="InterPro" id="IPR013815">
    <property type="entry name" value="ATP_grasp_subdomain_1"/>
</dbReference>
<evidence type="ECO:0000259" key="11">
    <source>
        <dbReference type="Pfam" id="PF00391"/>
    </source>
</evidence>
<evidence type="ECO:0000256" key="1">
    <source>
        <dbReference type="ARBA" id="ARBA00022475"/>
    </source>
</evidence>
<dbReference type="SMART" id="SM01207">
    <property type="entry name" value="G3P_acyltransf"/>
    <property type="match status" value="1"/>
</dbReference>
<evidence type="ECO:0000256" key="3">
    <source>
        <dbReference type="ARBA" id="ARBA00022679"/>
    </source>
</evidence>
<comment type="caution">
    <text evidence="13">The sequence shown here is derived from an EMBL/GenBank/DDBJ whole genome shotgun (WGS) entry which is preliminary data.</text>
</comment>
<dbReference type="InterPro" id="IPR002192">
    <property type="entry name" value="PPDK_AMP/ATP-bd"/>
</dbReference>
<dbReference type="Proteomes" id="UP001576780">
    <property type="component" value="Unassembled WGS sequence"/>
</dbReference>
<keyword evidence="13" id="KW-0012">Acyltransferase</keyword>
<dbReference type="EMBL" id="JBHFNT010000059">
    <property type="protein sequence ID" value="MFB2834308.1"/>
    <property type="molecule type" value="Genomic_DNA"/>
</dbReference>
<reference evidence="13 14" key="1">
    <citation type="submission" date="2024-09" db="EMBL/GenBank/DDBJ databases">
        <title>Floridaenema gen nov. (Aerosakkonemataceae, Aerosakkonematales ord. nov., Cyanobacteria) from benthic tropical and subtropical fresh waters, with the description of four new species.</title>
        <authorList>
            <person name="Moretto J.A."/>
            <person name="Berthold D.E."/>
            <person name="Lefler F.W."/>
            <person name="Huang I.-S."/>
            <person name="Laughinghouse H. IV."/>
        </authorList>
    </citation>
    <scope>NUCLEOTIDE SEQUENCE [LARGE SCALE GENOMIC DNA]</scope>
    <source>
        <strain evidence="13 14">BLCC-F167</strain>
    </source>
</reference>
<feature type="transmembrane region" description="Helical" evidence="10">
    <location>
        <begin position="101"/>
        <end position="123"/>
    </location>
</feature>
<feature type="transmembrane region" description="Helical" evidence="10">
    <location>
        <begin position="132"/>
        <end position="157"/>
    </location>
</feature>
<dbReference type="Pfam" id="PF01326">
    <property type="entry name" value="PPDK_N"/>
    <property type="match status" value="1"/>
</dbReference>
<dbReference type="Gene3D" id="3.50.30.10">
    <property type="entry name" value="Phosphohistidine domain"/>
    <property type="match status" value="1"/>
</dbReference>
<evidence type="ECO:0000256" key="4">
    <source>
        <dbReference type="ARBA" id="ARBA00022692"/>
    </source>
</evidence>
<evidence type="ECO:0000313" key="14">
    <source>
        <dbReference type="Proteomes" id="UP001576780"/>
    </source>
</evidence>
<sequence>MTLTQVWGVLLIFVVCPLLGGLPLIAWITYALTGQNLARLGTGNIGVQAAFYHGGTVVGVLAVLSEAFKGIVAVLLARAFFAPEIFSQTSTGFFGFWQKFFQVYPSEWEVIALIALVLGRYWIGKGAGTTNVVWGFVVHDWLVSFLVFVIGGISFTIIRERKAGKLAVLVLLPLLVILLYPQDKPRIMATIALAIIIGWIYQKLPDDLDLPTSEGKPESQKMFRFFRGDRSMISLNQKLNAAKVGQKAATLSQLKRWGYAVPDGWVLLPGDDPEVIVDSLQPSLEKPLVVRSSAIGEDSETASAAGQYETILNVSDRTTLRQAIISCQTSYDRPSAIQYRSDRNLPEAAMAVLIQKQIRGAFSGVAFSRDPIARSGNDIIVEALPGSASQVVSGQITPEQYRVTISDLATAQNSDLSSISVQGEGDVPLGLIRQVAILARELENRYHGIPQDIEWSYDGDRLWLLQSRPITTLSPIWTRKIAAEVIPGLIRPLTWSINRPLTCGVWGEIFTIVLGNRAKGLDFNETATLHYSRAYFNASLLGQIFLRMGLPPESLEFLTRGAKFSKPPLISTLRNVPGLLKLWQRERALEADFARDDRKHFTPGLTKLKNPETSTDPESLLNRIDFILALQRKATYYSILAPLSFALRKAILRVQDAKLNAEKTPEVASLRSLTALAIDAKNVLINRGVIPEETSQIFVNLIKDEAGQKILQRLEQILEAYGYLSDVATDIAVPTWKEEPDHVREIFTQFIINPPSSLLPKYRKHQTWQTKLVQNRLNLKGRVTEVYSQLLAELRWSFLDLEKIWLALGLLKEPGDIFFLELAEIRQIINDKDRELLNQLTQIIEKRRSQLSQHQQLETTPFVVYGNEPAITIFKTASLQPTELLQGIGASAGQAEGRVKVLRNLQSVPEINRETILVVPYTDSGWAPLLARAGGLIAEVGGRLSHGAIVAREYGIPAIMDIQDATRLLKDGQLVRIDGQLGTVEIL</sequence>
<dbReference type="Pfam" id="PF02660">
    <property type="entry name" value="G3P_acyltransf"/>
    <property type="match status" value="1"/>
</dbReference>
<keyword evidence="5 10" id="KW-1133">Transmembrane helix</keyword>
<organism evidence="13 14">
    <name type="scientific">Floridaenema evergladense BLCC-F167</name>
    <dbReference type="NCBI Taxonomy" id="3153639"/>
    <lineage>
        <taxon>Bacteria</taxon>
        <taxon>Bacillati</taxon>
        <taxon>Cyanobacteriota</taxon>
        <taxon>Cyanophyceae</taxon>
        <taxon>Oscillatoriophycideae</taxon>
        <taxon>Aerosakkonematales</taxon>
        <taxon>Aerosakkonemataceae</taxon>
        <taxon>Floridanema</taxon>
        <taxon>Floridanema evergladense</taxon>
    </lineage>
</organism>
<feature type="transmembrane region" description="Helical" evidence="10">
    <location>
        <begin position="163"/>
        <end position="180"/>
    </location>
</feature>
<evidence type="ECO:0000256" key="5">
    <source>
        <dbReference type="ARBA" id="ARBA00022989"/>
    </source>
</evidence>
<feature type="domain" description="PEP-utilising enzyme mobile" evidence="11">
    <location>
        <begin position="912"/>
        <end position="982"/>
    </location>
</feature>
<feature type="transmembrane region" description="Helical" evidence="10">
    <location>
        <begin position="6"/>
        <end position="30"/>
    </location>
</feature>
<keyword evidence="1" id="KW-1003">Cell membrane</keyword>
<dbReference type="InterPro" id="IPR008279">
    <property type="entry name" value="PEP-util_enz_mobile_dom"/>
</dbReference>
<dbReference type="Gene3D" id="3.30.470.20">
    <property type="entry name" value="ATP-grasp fold, B domain"/>
    <property type="match status" value="2"/>
</dbReference>
<dbReference type="InterPro" id="IPR003811">
    <property type="entry name" value="G3P_acylTferase_PlsY"/>
</dbReference>
<evidence type="ECO:0000313" key="13">
    <source>
        <dbReference type="EMBL" id="MFB2834308.1"/>
    </source>
</evidence>
<keyword evidence="14" id="KW-1185">Reference proteome</keyword>
<evidence type="ECO:0000256" key="7">
    <source>
        <dbReference type="ARBA" id="ARBA00023136"/>
    </source>
</evidence>
<dbReference type="PANTHER" id="PTHR43615:SF1">
    <property type="entry name" value="PPDK_N DOMAIN-CONTAINING PROTEIN"/>
    <property type="match status" value="1"/>
</dbReference>
<name>A0ABV4WGV6_9CYAN</name>
<dbReference type="GO" id="GO:0016746">
    <property type="term" value="F:acyltransferase activity"/>
    <property type="evidence" value="ECO:0007669"/>
    <property type="project" value="UniProtKB-KW"/>
</dbReference>
<keyword evidence="6" id="KW-0443">Lipid metabolism</keyword>
<evidence type="ECO:0000256" key="2">
    <source>
        <dbReference type="ARBA" id="ARBA00022516"/>
    </source>
</evidence>
<feature type="transmembrane region" description="Helical" evidence="10">
    <location>
        <begin position="187"/>
        <end position="204"/>
    </location>
</feature>
<dbReference type="InterPro" id="IPR051549">
    <property type="entry name" value="PEP_Utilizing_Enz"/>
</dbReference>
<keyword evidence="4 10" id="KW-0812">Transmembrane</keyword>
<protein>
    <submittedName>
        <fullName evidence="13">Glycerol-3-phosphate acyltransferase</fullName>
    </submittedName>
</protein>
<evidence type="ECO:0000256" key="6">
    <source>
        <dbReference type="ARBA" id="ARBA00023098"/>
    </source>
</evidence>
<dbReference type="Gene3D" id="3.30.1490.20">
    <property type="entry name" value="ATP-grasp fold, A domain"/>
    <property type="match status" value="1"/>
</dbReference>
<keyword evidence="8" id="KW-0594">Phospholipid biosynthesis</keyword>
<dbReference type="PANTHER" id="PTHR43615">
    <property type="entry name" value="PHOSPHOENOLPYRUVATE SYNTHASE-RELATED"/>
    <property type="match status" value="1"/>
</dbReference>
<dbReference type="RefSeq" id="WP_413276745.1">
    <property type="nucleotide sequence ID" value="NZ_JBHFNT010000059.1"/>
</dbReference>
<evidence type="ECO:0000256" key="10">
    <source>
        <dbReference type="SAM" id="Phobius"/>
    </source>
</evidence>
<evidence type="ECO:0000259" key="12">
    <source>
        <dbReference type="Pfam" id="PF01326"/>
    </source>
</evidence>
<proteinExistence type="predicted"/>
<keyword evidence="2" id="KW-0444">Lipid biosynthesis</keyword>
<keyword evidence="9" id="KW-1208">Phospholipid metabolism</keyword>
<dbReference type="InterPro" id="IPR036637">
    <property type="entry name" value="Phosphohistidine_dom_sf"/>
</dbReference>